<evidence type="ECO:0000256" key="3">
    <source>
        <dbReference type="ARBA" id="ARBA00022614"/>
    </source>
</evidence>
<dbReference type="FunFam" id="3.80.10.10:FF:000470">
    <property type="entry name" value="LRR receptor-like serine/threonine-protein kinase RPK2"/>
    <property type="match status" value="1"/>
</dbReference>
<evidence type="ECO:0000256" key="4">
    <source>
        <dbReference type="ARBA" id="ARBA00022692"/>
    </source>
</evidence>
<keyword evidence="2" id="KW-1003">Cell membrane</keyword>
<dbReference type="Pfam" id="PF00560">
    <property type="entry name" value="LRR_1"/>
    <property type="match status" value="1"/>
</dbReference>
<comment type="caution">
    <text evidence="11">The sequence shown here is derived from an EMBL/GenBank/DDBJ whole genome shotgun (WGS) entry which is preliminary data.</text>
</comment>
<dbReference type="Pfam" id="PF13855">
    <property type="entry name" value="LRR_8"/>
    <property type="match status" value="1"/>
</dbReference>
<keyword evidence="12" id="KW-1185">Reference proteome</keyword>
<keyword evidence="7" id="KW-1133">Transmembrane helix</keyword>
<evidence type="ECO:0000256" key="8">
    <source>
        <dbReference type="ARBA" id="ARBA00023136"/>
    </source>
</evidence>
<evidence type="ECO:0008006" key="13">
    <source>
        <dbReference type="Google" id="ProtNLM"/>
    </source>
</evidence>
<gene>
    <name evidence="11" type="ORF">DCAF_LOCUS3698</name>
</gene>
<keyword evidence="10" id="KW-0325">Glycoprotein</keyword>
<dbReference type="SUPFAM" id="SSF52058">
    <property type="entry name" value="L domain-like"/>
    <property type="match status" value="1"/>
</dbReference>
<keyword evidence="5" id="KW-0732">Signal</keyword>
<evidence type="ECO:0000256" key="10">
    <source>
        <dbReference type="ARBA" id="ARBA00023180"/>
    </source>
</evidence>
<dbReference type="GO" id="GO:0005886">
    <property type="term" value="C:plasma membrane"/>
    <property type="evidence" value="ECO:0007669"/>
    <property type="project" value="UniProtKB-SubCell"/>
</dbReference>
<name>A0AAV1QY26_9ROSI</name>
<dbReference type="AlphaFoldDB" id="A0AAV1QY26"/>
<evidence type="ECO:0000256" key="9">
    <source>
        <dbReference type="ARBA" id="ARBA00023170"/>
    </source>
</evidence>
<accession>A0AAV1QY26</accession>
<keyword evidence="4" id="KW-0812">Transmembrane</keyword>
<evidence type="ECO:0000256" key="1">
    <source>
        <dbReference type="ARBA" id="ARBA00004251"/>
    </source>
</evidence>
<evidence type="ECO:0000313" key="11">
    <source>
        <dbReference type="EMBL" id="CAK7326003.1"/>
    </source>
</evidence>
<dbReference type="InterPro" id="IPR046956">
    <property type="entry name" value="RLP23-like"/>
</dbReference>
<dbReference type="InterPro" id="IPR001611">
    <property type="entry name" value="Leu-rich_rpt"/>
</dbReference>
<dbReference type="PRINTS" id="PR00019">
    <property type="entry name" value="LEURICHRPT"/>
</dbReference>
<evidence type="ECO:0000256" key="6">
    <source>
        <dbReference type="ARBA" id="ARBA00022737"/>
    </source>
</evidence>
<protein>
    <recommendedName>
        <fullName evidence="13">Leucine-rich repeat receptor-like protein kinase</fullName>
    </recommendedName>
</protein>
<evidence type="ECO:0000256" key="7">
    <source>
        <dbReference type="ARBA" id="ARBA00022989"/>
    </source>
</evidence>
<keyword evidence="8" id="KW-0472">Membrane</keyword>
<dbReference type="PANTHER" id="PTHR48063:SF29">
    <property type="entry name" value="LRR RECEPTOR-LIKE KINASE FAMILY PROTEIN"/>
    <property type="match status" value="1"/>
</dbReference>
<keyword evidence="3" id="KW-0433">Leucine-rich repeat</keyword>
<dbReference type="EMBL" id="CAWUPB010000850">
    <property type="protein sequence ID" value="CAK7326003.1"/>
    <property type="molecule type" value="Genomic_DNA"/>
</dbReference>
<reference evidence="11 12" key="1">
    <citation type="submission" date="2024-01" db="EMBL/GenBank/DDBJ databases">
        <authorList>
            <person name="Waweru B."/>
        </authorList>
    </citation>
    <scope>NUCLEOTIDE SEQUENCE [LARGE SCALE GENOMIC DNA]</scope>
</reference>
<dbReference type="PROSITE" id="PS51450">
    <property type="entry name" value="LRR"/>
    <property type="match status" value="1"/>
</dbReference>
<dbReference type="InterPro" id="IPR032675">
    <property type="entry name" value="LRR_dom_sf"/>
</dbReference>
<dbReference type="PANTHER" id="PTHR48063">
    <property type="entry name" value="LRR RECEPTOR-LIKE KINASE"/>
    <property type="match status" value="1"/>
</dbReference>
<proteinExistence type="predicted"/>
<evidence type="ECO:0000256" key="5">
    <source>
        <dbReference type="ARBA" id="ARBA00022729"/>
    </source>
</evidence>
<keyword evidence="9" id="KW-0675">Receptor</keyword>
<dbReference type="GO" id="GO:0051606">
    <property type="term" value="P:detection of stimulus"/>
    <property type="evidence" value="ECO:0007669"/>
    <property type="project" value="UniProtKB-ARBA"/>
</dbReference>
<dbReference type="Gene3D" id="3.80.10.10">
    <property type="entry name" value="Ribonuclease Inhibitor"/>
    <property type="match status" value="2"/>
</dbReference>
<evidence type="ECO:0000256" key="2">
    <source>
        <dbReference type="ARBA" id="ARBA00022475"/>
    </source>
</evidence>
<dbReference type="Proteomes" id="UP001314170">
    <property type="component" value="Unassembled WGS sequence"/>
</dbReference>
<evidence type="ECO:0000313" key="12">
    <source>
        <dbReference type="Proteomes" id="UP001314170"/>
    </source>
</evidence>
<keyword evidence="6" id="KW-0677">Repeat</keyword>
<sequence>MLVSLKVVKLLSIASNFNLSCIDIERKALLQFKEGLEDPSCRLSYWVGKNCYELKGVGCSKKGNVIRLDLGNLYTTAVPMDLMPKSEAKALEGSCLHVDANSFSRSIPTLIGRLSLLEELDLAFNKLNGTIPESIEQLKSLANFDNLRGEISKYLINLSYLGFLNLSRNQLIGMIPGMIGDLKLLETLDLSSNHLSGIIPSSMYSMTSLDHLNLSQNNLSGPIPSTNRFGTFIDPSIYEDNPELRGPLLPTNYSKLVDEGNKAKNDNRKDDGGWIEMLWFYSGIGVGFLFGF</sequence>
<organism evidence="11 12">
    <name type="scientific">Dovyalis caffra</name>
    <dbReference type="NCBI Taxonomy" id="77055"/>
    <lineage>
        <taxon>Eukaryota</taxon>
        <taxon>Viridiplantae</taxon>
        <taxon>Streptophyta</taxon>
        <taxon>Embryophyta</taxon>
        <taxon>Tracheophyta</taxon>
        <taxon>Spermatophyta</taxon>
        <taxon>Magnoliopsida</taxon>
        <taxon>eudicotyledons</taxon>
        <taxon>Gunneridae</taxon>
        <taxon>Pentapetalae</taxon>
        <taxon>rosids</taxon>
        <taxon>fabids</taxon>
        <taxon>Malpighiales</taxon>
        <taxon>Salicaceae</taxon>
        <taxon>Flacourtieae</taxon>
        <taxon>Dovyalis</taxon>
    </lineage>
</organism>
<comment type="subcellular location">
    <subcellularLocation>
        <location evidence="1">Cell membrane</location>
        <topology evidence="1">Single-pass type I membrane protein</topology>
    </subcellularLocation>
</comment>